<feature type="transmembrane region" description="Helical" evidence="1">
    <location>
        <begin position="239"/>
        <end position="260"/>
    </location>
</feature>
<proteinExistence type="predicted"/>
<comment type="caution">
    <text evidence="2">The sequence shown here is derived from an EMBL/GenBank/DDBJ whole genome shotgun (WGS) entry which is preliminary data.</text>
</comment>
<keyword evidence="1" id="KW-0812">Transmembrane</keyword>
<organism evidence="2 3">
    <name type="scientific">Isoptericola haloaureus</name>
    <dbReference type="NCBI Taxonomy" id="1542902"/>
    <lineage>
        <taxon>Bacteria</taxon>
        <taxon>Bacillati</taxon>
        <taxon>Actinomycetota</taxon>
        <taxon>Actinomycetes</taxon>
        <taxon>Micrococcales</taxon>
        <taxon>Promicromonosporaceae</taxon>
        <taxon>Isoptericola</taxon>
    </lineage>
</organism>
<gene>
    <name evidence="2" type="ORF">V5O49_16920</name>
</gene>
<sequence>MRLLRVELRRLWMRRVTWGGLLLALVVAGLGVAGQIGSAQPPTDRQVAEAEAFYAEELERWEENGEQQVEQCEEAEAEAAADDPGADFGCDDMAPRLEYFLPPTVSFVPDADDREAAAFGVPPDRGESQDPRVAEIEQSLWTGWSGVGAAAGYAPAFLMLAFVVGVSFMTAERSTGALGMWLTFEPRRSRVYGSKALAAALGTVPLVVAGWVAVAGGIYTLHAVFGTVGPVAAEDWVEIGAFSARLVVAGVLCAAVGTALGVLLRHAVAAVGAVAVVLWAGAVFGYPLGAAQRWTPTTNLTAWLEGGTAYGVAQELRDETGMVTTTWTTEVVTGLQGGLYLLAVAAVLTLLAVVVFRRRDVA</sequence>
<keyword evidence="1" id="KW-1133">Transmembrane helix</keyword>
<keyword evidence="3" id="KW-1185">Reference proteome</keyword>
<dbReference type="EMBL" id="JBAGLP010000120">
    <property type="protein sequence ID" value="MEG3616810.1"/>
    <property type="molecule type" value="Genomic_DNA"/>
</dbReference>
<feature type="transmembrane region" description="Helical" evidence="1">
    <location>
        <begin position="337"/>
        <end position="356"/>
    </location>
</feature>
<reference evidence="2" key="2">
    <citation type="submission" date="2024-02" db="EMBL/GenBank/DDBJ databases">
        <authorList>
            <person name="Prathaban M."/>
            <person name="Mythili R."/>
            <person name="Sharmila Devi N."/>
            <person name="Sobanaa M."/>
            <person name="Prathiviraj R."/>
            <person name="Selvin J."/>
        </authorList>
    </citation>
    <scope>NUCLEOTIDE SEQUENCE</scope>
    <source>
        <strain evidence="2">MP1014</strain>
    </source>
</reference>
<accession>A0ABU7ZBN5</accession>
<protein>
    <submittedName>
        <fullName evidence="2">ABC transporter permease subunit</fullName>
    </submittedName>
</protein>
<dbReference type="Pfam" id="PF12679">
    <property type="entry name" value="ABC2_membrane_2"/>
    <property type="match status" value="1"/>
</dbReference>
<reference evidence="2" key="1">
    <citation type="journal article" date="2024" name="Antonie Van Leeuwenhoek">
        <title>Isoptericola haloaureus sp. nov., a dimorphic actinobacterium isolated from mangrove sediments of southeast India, implicating biosaline agricultural significance through nitrogen fixation and salt tolerance genes.</title>
        <authorList>
            <person name="Prathaban M."/>
            <person name="Prathiviraj R."/>
            <person name="Ravichandran M."/>
            <person name="Natarajan S.D."/>
            <person name="Sobanaa M."/>
            <person name="Hari Krishna Kumar S."/>
            <person name="Chandrasekar V."/>
            <person name="Selvin J."/>
        </authorList>
    </citation>
    <scope>NUCLEOTIDE SEQUENCE</scope>
    <source>
        <strain evidence="2">MP1014</strain>
    </source>
</reference>
<dbReference type="Proteomes" id="UP001310387">
    <property type="component" value="Unassembled WGS sequence"/>
</dbReference>
<evidence type="ECO:0000313" key="2">
    <source>
        <dbReference type="EMBL" id="MEG3616810.1"/>
    </source>
</evidence>
<name>A0ABU7ZBN5_9MICO</name>
<feature type="transmembrane region" description="Helical" evidence="1">
    <location>
        <begin position="150"/>
        <end position="171"/>
    </location>
</feature>
<feature type="transmembrane region" description="Helical" evidence="1">
    <location>
        <begin position="267"/>
        <end position="288"/>
    </location>
</feature>
<evidence type="ECO:0000313" key="3">
    <source>
        <dbReference type="Proteomes" id="UP001310387"/>
    </source>
</evidence>
<feature type="transmembrane region" description="Helical" evidence="1">
    <location>
        <begin position="196"/>
        <end position="219"/>
    </location>
</feature>
<dbReference type="RefSeq" id="WP_332903237.1">
    <property type="nucleotide sequence ID" value="NZ_JBAGLP010000120.1"/>
</dbReference>
<keyword evidence="1" id="KW-0472">Membrane</keyword>
<evidence type="ECO:0000256" key="1">
    <source>
        <dbReference type="SAM" id="Phobius"/>
    </source>
</evidence>